<dbReference type="InterPro" id="IPR041664">
    <property type="entry name" value="AAA_16"/>
</dbReference>
<dbReference type="Proteomes" id="UP000305282">
    <property type="component" value="Unassembled WGS sequence"/>
</dbReference>
<evidence type="ECO:0000313" key="6">
    <source>
        <dbReference type="Proteomes" id="UP000305282"/>
    </source>
</evidence>
<dbReference type="GO" id="GO:0005524">
    <property type="term" value="F:ATP binding"/>
    <property type="evidence" value="ECO:0007669"/>
    <property type="project" value="UniProtKB-KW"/>
</dbReference>
<evidence type="ECO:0000256" key="1">
    <source>
        <dbReference type="ARBA" id="ARBA00022741"/>
    </source>
</evidence>
<dbReference type="InterPro" id="IPR027417">
    <property type="entry name" value="P-loop_NTPase"/>
</dbReference>
<dbReference type="EMBL" id="SSXH01000079">
    <property type="protein sequence ID" value="THJ75447.1"/>
    <property type="molecule type" value="Genomic_DNA"/>
</dbReference>
<dbReference type="OrthoDB" id="3178131at2"/>
<evidence type="ECO:0000256" key="3">
    <source>
        <dbReference type="SAM" id="MobiDB-lite"/>
    </source>
</evidence>
<dbReference type="Pfam" id="PF13191">
    <property type="entry name" value="AAA_16"/>
    <property type="match status" value="1"/>
</dbReference>
<feature type="region of interest" description="Disordered" evidence="3">
    <location>
        <begin position="279"/>
        <end position="333"/>
    </location>
</feature>
<name>A0A4S5ESM3_9ACTN</name>
<dbReference type="AlphaFoldDB" id="A0A4S5ESM3"/>
<organism evidence="5 6">
    <name type="scientific">Candidatus Frankia alpina</name>
    <dbReference type="NCBI Taxonomy" id="2699483"/>
    <lineage>
        <taxon>Bacteria</taxon>
        <taxon>Bacillati</taxon>
        <taxon>Actinomycetota</taxon>
        <taxon>Actinomycetes</taxon>
        <taxon>Frankiales</taxon>
        <taxon>Frankiaceae</taxon>
        <taxon>Frankia</taxon>
    </lineage>
</organism>
<evidence type="ECO:0000256" key="2">
    <source>
        <dbReference type="ARBA" id="ARBA00022840"/>
    </source>
</evidence>
<gene>
    <name evidence="5" type="ORF">E7Y31_05450</name>
</gene>
<dbReference type="GO" id="GO:0005737">
    <property type="term" value="C:cytoplasm"/>
    <property type="evidence" value="ECO:0007669"/>
    <property type="project" value="TreeGrafter"/>
</dbReference>
<accession>A0A4S5ESM3</accession>
<dbReference type="PANTHER" id="PTHR16305">
    <property type="entry name" value="TESTICULAR SOLUBLE ADENYLYL CYCLASE"/>
    <property type="match status" value="1"/>
</dbReference>
<proteinExistence type="predicted"/>
<evidence type="ECO:0000313" key="5">
    <source>
        <dbReference type="EMBL" id="THJ75447.1"/>
    </source>
</evidence>
<dbReference type="RefSeq" id="WP_136447214.1">
    <property type="nucleotide sequence ID" value="NZ_SSXH01000079.1"/>
</dbReference>
<sequence>MVLRNHPAGGSPSPAVAVLPAAPPCAPGRAVWYGGRLGEGAAGIGKTVLLAAARDHAGSRGVRVLSATGAELEREYAFGIVRQLLEPVWRRADRTQRAELFEGAAALAEPVLVEHTDGTGGTLGSILHGLFWVCANLADRGPLLLTIDDVHWADDASLRFIAYLARRTTDLPVLLLLAARPVSSVGSDLVASTLAGLRLETLRPNVLSIDAVGELVRARLSPDADDEFCRACAHASGGNPFLLAEAILALRADKVRPVAAATGRLDALRADNVSMRCGPTTSRVPGWSGWPGSARTRPGWPARSPSSARMRRSGTSRASPTSPRPARRSRSTR</sequence>
<dbReference type="SUPFAM" id="SSF52540">
    <property type="entry name" value="P-loop containing nucleoside triphosphate hydrolases"/>
    <property type="match status" value="1"/>
</dbReference>
<keyword evidence="1" id="KW-0547">Nucleotide-binding</keyword>
<comment type="caution">
    <text evidence="5">The sequence shown here is derived from an EMBL/GenBank/DDBJ whole genome shotgun (WGS) entry which is preliminary data.</text>
</comment>
<feature type="domain" description="Orc1-like AAA ATPase" evidence="4">
    <location>
        <begin position="40"/>
        <end position="175"/>
    </location>
</feature>
<keyword evidence="6" id="KW-1185">Reference proteome</keyword>
<dbReference type="PANTHER" id="PTHR16305:SF35">
    <property type="entry name" value="TRANSCRIPTIONAL ACTIVATOR DOMAIN"/>
    <property type="match status" value="1"/>
</dbReference>
<reference evidence="5 6" key="1">
    <citation type="submission" date="2019-04" db="EMBL/GenBank/DDBJ databases">
        <title>Draft genome sequences for three unisolated Alnus-infective Frankia Sp+ strains, AgTrS, AiOr and AvVan, the first sequenced Frankia strains able to sporulate in-planta.</title>
        <authorList>
            <person name="Bethencourt L."/>
            <person name="Vautrin F."/>
            <person name="Taib N."/>
            <person name="Dubost A."/>
            <person name="Castro-Garcia L."/>
            <person name="Imbaud O."/>
            <person name="Abrouk D."/>
            <person name="Fournier P."/>
            <person name="Briolay J."/>
            <person name="Nguyen A."/>
            <person name="Normand P."/>
            <person name="Fernandez M.P."/>
            <person name="Brochier-Armanet C."/>
            <person name="Herrera-Belaroussi A."/>
        </authorList>
    </citation>
    <scope>NUCLEOTIDE SEQUENCE [LARGE SCALE GENOMIC DNA]</scope>
    <source>
        <strain evidence="5 6">AvVan</strain>
    </source>
</reference>
<protein>
    <submittedName>
        <fullName evidence="5">ATP-binding protein</fullName>
    </submittedName>
</protein>
<dbReference type="GO" id="GO:0004016">
    <property type="term" value="F:adenylate cyclase activity"/>
    <property type="evidence" value="ECO:0007669"/>
    <property type="project" value="TreeGrafter"/>
</dbReference>
<evidence type="ECO:0000259" key="4">
    <source>
        <dbReference type="Pfam" id="PF13191"/>
    </source>
</evidence>
<keyword evidence="2 5" id="KW-0067">ATP-binding</keyword>